<reference evidence="1 2" key="1">
    <citation type="journal article" date="2021" name="Hortic Res">
        <title>High-quality reference genome and annotation aids understanding of berry development for evergreen blueberry (Vaccinium darrowii).</title>
        <authorList>
            <person name="Yu J."/>
            <person name="Hulse-Kemp A.M."/>
            <person name="Babiker E."/>
            <person name="Staton M."/>
        </authorList>
    </citation>
    <scope>NUCLEOTIDE SEQUENCE [LARGE SCALE GENOMIC DNA]</scope>
    <source>
        <strain evidence="2">cv. NJ 8807/NJ 8810</strain>
        <tissue evidence="1">Young leaf</tissue>
    </source>
</reference>
<evidence type="ECO:0000313" key="2">
    <source>
        <dbReference type="Proteomes" id="UP000828048"/>
    </source>
</evidence>
<comment type="caution">
    <text evidence="1">The sequence shown here is derived from an EMBL/GenBank/DDBJ whole genome shotgun (WGS) entry which is preliminary data.</text>
</comment>
<dbReference type="Proteomes" id="UP000828048">
    <property type="component" value="Chromosome 1"/>
</dbReference>
<evidence type="ECO:0000313" key="1">
    <source>
        <dbReference type="EMBL" id="KAH7843176.1"/>
    </source>
</evidence>
<sequence length="357" mass="39481">MLSHHLLSLGFKNSLVDSSLFVLHQGADLIYFLVYVDDLLITGNNPQLVDQIITQLSASFALKDLGQLHFFLGIEVVTTPKGILLSQQKYAMDLLVKAGMSDCRPCSTPSSLRHDDDSTKAPMSNPEMYRSLVGSLQYLTLTRPELSFAVNSVCQHMHMPLECHFTAVKRILRYIKGTLDQGLLFSKGALSLAAFSDADWAGSSVDRRSTGGYCVFLGQNLISWSAKKQATVARSSTEAEYKALTNAASELVWLLQLFKDLHTPVFSAVPTLWCDNNSALALATNPVFHAHTKHIEVDFHFVREKIALKQLHVRHVPSDFQIADIFTKPLPVARFLCLKDKLMLSSIPASVCGGLSE</sequence>
<keyword evidence="2" id="KW-1185">Reference proteome</keyword>
<proteinExistence type="predicted"/>
<organism evidence="1 2">
    <name type="scientific">Vaccinium darrowii</name>
    <dbReference type="NCBI Taxonomy" id="229202"/>
    <lineage>
        <taxon>Eukaryota</taxon>
        <taxon>Viridiplantae</taxon>
        <taxon>Streptophyta</taxon>
        <taxon>Embryophyta</taxon>
        <taxon>Tracheophyta</taxon>
        <taxon>Spermatophyta</taxon>
        <taxon>Magnoliopsida</taxon>
        <taxon>eudicotyledons</taxon>
        <taxon>Gunneridae</taxon>
        <taxon>Pentapetalae</taxon>
        <taxon>asterids</taxon>
        <taxon>Ericales</taxon>
        <taxon>Ericaceae</taxon>
        <taxon>Vaccinioideae</taxon>
        <taxon>Vaccinieae</taxon>
        <taxon>Vaccinium</taxon>
    </lineage>
</organism>
<protein>
    <submittedName>
        <fullName evidence="1">Uncharacterized protein</fullName>
    </submittedName>
</protein>
<gene>
    <name evidence="1" type="ORF">Vadar_013578</name>
</gene>
<accession>A0ACB7XQD8</accession>
<dbReference type="EMBL" id="CM037151">
    <property type="protein sequence ID" value="KAH7843176.1"/>
    <property type="molecule type" value="Genomic_DNA"/>
</dbReference>
<name>A0ACB7XQD8_9ERIC</name>